<evidence type="ECO:0000256" key="1">
    <source>
        <dbReference type="ARBA" id="ARBA00004196"/>
    </source>
</evidence>
<feature type="signal peptide" evidence="4">
    <location>
        <begin position="1"/>
        <end position="26"/>
    </location>
</feature>
<dbReference type="EMBL" id="DTKL01000038">
    <property type="protein sequence ID" value="HGY94317.1"/>
    <property type="molecule type" value="Genomic_DNA"/>
</dbReference>
<protein>
    <submittedName>
        <fullName evidence="6">TlpA family protein disulfide reductase</fullName>
    </submittedName>
</protein>
<dbReference type="PROSITE" id="PS00194">
    <property type="entry name" value="THIOREDOXIN_1"/>
    <property type="match status" value="1"/>
</dbReference>
<dbReference type="InterPro" id="IPR013740">
    <property type="entry name" value="Redoxin"/>
</dbReference>
<dbReference type="PROSITE" id="PS51257">
    <property type="entry name" value="PROKAR_LIPOPROTEIN"/>
    <property type="match status" value="1"/>
</dbReference>
<keyword evidence="2" id="KW-0201">Cytochrome c-type biogenesis</keyword>
<accession>A0A7V4XSM6</accession>
<dbReference type="SUPFAM" id="SSF52833">
    <property type="entry name" value="Thioredoxin-like"/>
    <property type="match status" value="1"/>
</dbReference>
<keyword evidence="4" id="KW-0732">Signal</keyword>
<dbReference type="GO" id="GO:0016491">
    <property type="term" value="F:oxidoreductase activity"/>
    <property type="evidence" value="ECO:0007669"/>
    <property type="project" value="InterPro"/>
</dbReference>
<feature type="chain" id="PRO_5030592047" evidence="4">
    <location>
        <begin position="27"/>
        <end position="170"/>
    </location>
</feature>
<sequence>MRFRFFQALPALLVLPLVLVCLLAGGCNDNTHPGAIGHPAPNFTIHNGAETVSLKQYRGHVVVLNFWASWCPPCLEEFPSLIKLQQEMPDIRVVAVSFDTDKQAYDQYLLENRIGGITTAIDPTQKTNREFGTTRPPETYIINRKGVIVRKFIGPQDWTSPEIVNYLKAL</sequence>
<dbReference type="PANTHER" id="PTHR42852:SF13">
    <property type="entry name" value="PROTEIN DIPZ"/>
    <property type="match status" value="1"/>
</dbReference>
<feature type="domain" description="Thioredoxin" evidence="5">
    <location>
        <begin position="34"/>
        <end position="170"/>
    </location>
</feature>
<dbReference type="Pfam" id="PF08534">
    <property type="entry name" value="Redoxin"/>
    <property type="match status" value="1"/>
</dbReference>
<name>A0A7V4XSM6_9BACT</name>
<comment type="subcellular location">
    <subcellularLocation>
        <location evidence="1">Cell envelope</location>
    </subcellularLocation>
</comment>
<dbReference type="GO" id="GO:0030313">
    <property type="term" value="C:cell envelope"/>
    <property type="evidence" value="ECO:0007669"/>
    <property type="project" value="UniProtKB-SubCell"/>
</dbReference>
<organism evidence="6">
    <name type="scientific">Acidobacterium capsulatum</name>
    <dbReference type="NCBI Taxonomy" id="33075"/>
    <lineage>
        <taxon>Bacteria</taxon>
        <taxon>Pseudomonadati</taxon>
        <taxon>Acidobacteriota</taxon>
        <taxon>Terriglobia</taxon>
        <taxon>Terriglobales</taxon>
        <taxon>Acidobacteriaceae</taxon>
        <taxon>Acidobacterium</taxon>
    </lineage>
</organism>
<dbReference type="InterPro" id="IPR013766">
    <property type="entry name" value="Thioredoxin_domain"/>
</dbReference>
<dbReference type="PROSITE" id="PS51352">
    <property type="entry name" value="THIOREDOXIN_2"/>
    <property type="match status" value="1"/>
</dbReference>
<reference evidence="6" key="1">
    <citation type="journal article" date="2020" name="mSystems">
        <title>Genome- and Community-Level Interaction Insights into Carbon Utilization and Element Cycling Functions of Hydrothermarchaeota in Hydrothermal Sediment.</title>
        <authorList>
            <person name="Zhou Z."/>
            <person name="Liu Y."/>
            <person name="Xu W."/>
            <person name="Pan J."/>
            <person name="Luo Z.H."/>
            <person name="Li M."/>
        </authorList>
    </citation>
    <scope>NUCLEOTIDE SEQUENCE [LARGE SCALE GENOMIC DNA]</scope>
    <source>
        <strain evidence="6">SpSt-855</strain>
    </source>
</reference>
<gene>
    <name evidence="6" type="ORF">ENW50_06485</name>
</gene>
<dbReference type="AlphaFoldDB" id="A0A7V4XSM6"/>
<dbReference type="InterPro" id="IPR036249">
    <property type="entry name" value="Thioredoxin-like_sf"/>
</dbReference>
<keyword evidence="3" id="KW-0676">Redox-active center</keyword>
<dbReference type="CDD" id="cd02966">
    <property type="entry name" value="TlpA_like_family"/>
    <property type="match status" value="1"/>
</dbReference>
<dbReference type="InterPro" id="IPR050553">
    <property type="entry name" value="Thioredoxin_ResA/DsbE_sf"/>
</dbReference>
<dbReference type="InterPro" id="IPR017937">
    <property type="entry name" value="Thioredoxin_CS"/>
</dbReference>
<evidence type="ECO:0000256" key="2">
    <source>
        <dbReference type="ARBA" id="ARBA00022748"/>
    </source>
</evidence>
<evidence type="ECO:0000256" key="3">
    <source>
        <dbReference type="ARBA" id="ARBA00023284"/>
    </source>
</evidence>
<dbReference type="GO" id="GO:0017004">
    <property type="term" value="P:cytochrome complex assembly"/>
    <property type="evidence" value="ECO:0007669"/>
    <property type="project" value="UniProtKB-KW"/>
</dbReference>
<dbReference type="PANTHER" id="PTHR42852">
    <property type="entry name" value="THIOL:DISULFIDE INTERCHANGE PROTEIN DSBE"/>
    <property type="match status" value="1"/>
</dbReference>
<comment type="caution">
    <text evidence="6">The sequence shown here is derived from an EMBL/GenBank/DDBJ whole genome shotgun (WGS) entry which is preliminary data.</text>
</comment>
<evidence type="ECO:0000313" key="6">
    <source>
        <dbReference type="EMBL" id="HGY94317.1"/>
    </source>
</evidence>
<evidence type="ECO:0000259" key="5">
    <source>
        <dbReference type="PROSITE" id="PS51352"/>
    </source>
</evidence>
<evidence type="ECO:0000256" key="4">
    <source>
        <dbReference type="SAM" id="SignalP"/>
    </source>
</evidence>
<dbReference type="Gene3D" id="3.40.30.10">
    <property type="entry name" value="Glutaredoxin"/>
    <property type="match status" value="1"/>
</dbReference>
<proteinExistence type="predicted"/>